<keyword evidence="2" id="KW-1185">Reference proteome</keyword>
<evidence type="ECO:0000313" key="2">
    <source>
        <dbReference type="Proteomes" id="UP000502260"/>
    </source>
</evidence>
<organism evidence="1 2">
    <name type="scientific">Sulfurimicrobium lacus</name>
    <dbReference type="NCBI Taxonomy" id="2715678"/>
    <lineage>
        <taxon>Bacteria</taxon>
        <taxon>Pseudomonadati</taxon>
        <taxon>Pseudomonadota</taxon>
        <taxon>Betaproteobacteria</taxon>
        <taxon>Nitrosomonadales</taxon>
        <taxon>Sulfuricellaceae</taxon>
        <taxon>Sulfurimicrobium</taxon>
    </lineage>
</organism>
<evidence type="ECO:0000313" key="1">
    <source>
        <dbReference type="EMBL" id="BCB27788.1"/>
    </source>
</evidence>
<dbReference type="KEGG" id="slac:SKTS_26740"/>
<gene>
    <name evidence="1" type="ORF">SKTS_26740</name>
</gene>
<dbReference type="AlphaFoldDB" id="A0A6F8VDJ7"/>
<dbReference type="EMBL" id="AP022853">
    <property type="protein sequence ID" value="BCB27788.1"/>
    <property type="molecule type" value="Genomic_DNA"/>
</dbReference>
<name>A0A6F8VDJ7_9PROT</name>
<accession>A0A6F8VDJ7</accession>
<protein>
    <submittedName>
        <fullName evidence="1">Uncharacterized protein</fullName>
    </submittedName>
</protein>
<sequence>MTDTKIVEKQSDITEQSVTKSTHILIVLPPAKSFSQLDEAILTDVLRADVLRARMQRRGAKLDSLKKTPMSGDLEQGALAAWVMIDPEQSTFEQHTAMRKALELLLAEQPREIVIAVSGTPEQRRLAAENAIYCTLVNSALLPERKKKDARKALQKITLFGHRSEDAYRTLRAQAAGNTLARELTMLPANDLTPGL</sequence>
<dbReference type="Proteomes" id="UP000502260">
    <property type="component" value="Chromosome"/>
</dbReference>
<proteinExistence type="predicted"/>
<reference evidence="2" key="1">
    <citation type="submission" date="2020-03" db="EMBL/GenBank/DDBJ databases">
        <title>Complete genome sequence of sulfur-oxidizing bacterium skT11.</title>
        <authorList>
            <person name="Kanda M."/>
            <person name="Kojima H."/>
            <person name="Fukui M."/>
        </authorList>
    </citation>
    <scope>NUCLEOTIDE SEQUENCE [LARGE SCALE GENOMIC DNA]</scope>
    <source>
        <strain evidence="2">skT11</strain>
    </source>
</reference>